<name>A7I504_METB6</name>
<protein>
    <submittedName>
        <fullName evidence="2">Pyridoxamine 5'-phosphate oxidase-related, FMN-binding</fullName>
    </submittedName>
</protein>
<dbReference type="PANTHER" id="PTHR40660:SF1">
    <property type="entry name" value="5'-PHOSPHATE OXIDASE PUTATIVE DOMAIN-CONTAINING PROTEIN-RELATED"/>
    <property type="match status" value="1"/>
</dbReference>
<dbReference type="AlphaFoldDB" id="A7I504"/>
<dbReference type="OrthoDB" id="11359at2157"/>
<proteinExistence type="predicted"/>
<evidence type="ECO:0000313" key="3">
    <source>
        <dbReference type="Proteomes" id="UP000002408"/>
    </source>
</evidence>
<dbReference type="Gene3D" id="2.30.110.10">
    <property type="entry name" value="Electron Transport, Fmn-binding Protein, Chain A"/>
    <property type="match status" value="1"/>
</dbReference>
<sequence>MAKLTAEIKESLAATKTAYFATAAKDGTPNAVPIGAYKLLDDETILVSDQYFNKTLANIKENPRVALTFWGEKGGYQIKGTVTIHTSGTIFTEDVAWVKSLKATLEPKSAIVMKITGVYTIKPGPDAGKKIL</sequence>
<dbReference type="STRING" id="456442.Mboo_0293"/>
<reference evidence="3" key="1">
    <citation type="journal article" date="2015" name="Microbiology">
        <title>Genome of Methanoregula boonei 6A8 reveals adaptations to oligotrophic peatland environments.</title>
        <authorList>
            <person name="Braeuer S."/>
            <person name="Cadillo-Quiroz H."/>
            <person name="Kyrpides N."/>
            <person name="Woyke T."/>
            <person name="Goodwin L."/>
            <person name="Detter C."/>
            <person name="Podell S."/>
            <person name="Yavitt J.B."/>
            <person name="Zinder S.H."/>
        </authorList>
    </citation>
    <scope>NUCLEOTIDE SEQUENCE [LARGE SCALE GENOMIC DNA]</scope>
    <source>
        <strain evidence="3">DSM 21154 / JCM 14090 / 6A8</strain>
    </source>
</reference>
<dbReference type="HOGENOM" id="CLU_118461_1_0_2"/>
<keyword evidence="3" id="KW-1185">Reference proteome</keyword>
<evidence type="ECO:0000313" key="2">
    <source>
        <dbReference type="EMBL" id="ABS54815.1"/>
    </source>
</evidence>
<dbReference type="Proteomes" id="UP000002408">
    <property type="component" value="Chromosome"/>
</dbReference>
<feature type="domain" description="Pyridoxamine 5'-phosphate oxidase N-terminal" evidence="1">
    <location>
        <begin position="4"/>
        <end position="121"/>
    </location>
</feature>
<gene>
    <name evidence="2" type="ordered locus">Mboo_0293</name>
</gene>
<dbReference type="eggNOG" id="arCOG00518">
    <property type="taxonomic scope" value="Archaea"/>
</dbReference>
<evidence type="ECO:0000259" key="1">
    <source>
        <dbReference type="Pfam" id="PF01243"/>
    </source>
</evidence>
<organism evidence="2 3">
    <name type="scientific">Methanoregula boonei (strain DSM 21154 / JCM 14090 / 6A8)</name>
    <dbReference type="NCBI Taxonomy" id="456442"/>
    <lineage>
        <taxon>Archaea</taxon>
        <taxon>Methanobacteriati</taxon>
        <taxon>Methanobacteriota</taxon>
        <taxon>Stenosarchaea group</taxon>
        <taxon>Methanomicrobia</taxon>
        <taxon>Methanomicrobiales</taxon>
        <taxon>Methanoregulaceae</taxon>
        <taxon>Methanoregula</taxon>
    </lineage>
</organism>
<dbReference type="InterPro" id="IPR012349">
    <property type="entry name" value="Split_barrel_FMN-bd"/>
</dbReference>
<dbReference type="PANTHER" id="PTHR40660">
    <property type="entry name" value="5'-PHOSPHATE OXIDASE PUTATIVE DOMAIN-CONTAINING PROTEIN-RELATED"/>
    <property type="match status" value="1"/>
</dbReference>
<accession>A7I504</accession>
<dbReference type="EMBL" id="CP000780">
    <property type="protein sequence ID" value="ABS54815.1"/>
    <property type="molecule type" value="Genomic_DNA"/>
</dbReference>
<dbReference type="KEGG" id="mbn:Mboo_0293"/>
<dbReference type="GeneID" id="5411650"/>
<dbReference type="InterPro" id="IPR011576">
    <property type="entry name" value="Pyridox_Oxase_N"/>
</dbReference>
<dbReference type="Pfam" id="PF01243">
    <property type="entry name" value="PNPOx_N"/>
    <property type="match status" value="1"/>
</dbReference>
<dbReference type="RefSeq" id="WP_011991303.1">
    <property type="nucleotide sequence ID" value="NC_009712.1"/>
</dbReference>
<dbReference type="SUPFAM" id="SSF50475">
    <property type="entry name" value="FMN-binding split barrel"/>
    <property type="match status" value="1"/>
</dbReference>